<keyword evidence="1" id="KW-0175">Coiled coil</keyword>
<comment type="caution">
    <text evidence="3">The sequence shown here is derived from an EMBL/GenBank/DDBJ whole genome shotgun (WGS) entry which is preliminary data.</text>
</comment>
<dbReference type="AlphaFoldDB" id="A0AAI9VBG7"/>
<evidence type="ECO:0000256" key="1">
    <source>
        <dbReference type="SAM" id="Coils"/>
    </source>
</evidence>
<accession>A0AAI9VBG7</accession>
<feature type="coiled-coil region" evidence="1">
    <location>
        <begin position="194"/>
        <end position="274"/>
    </location>
</feature>
<evidence type="ECO:0000256" key="2">
    <source>
        <dbReference type="SAM" id="MobiDB-lite"/>
    </source>
</evidence>
<gene>
    <name evidence="3" type="ORF">CCUS01_04847</name>
</gene>
<name>A0AAI9VBG7_9PEZI</name>
<reference evidence="3" key="1">
    <citation type="submission" date="2016-11" db="EMBL/GenBank/DDBJ databases">
        <title>The genome sequence of Colletotrichum cuscutae.</title>
        <authorList>
            <person name="Baroncelli R."/>
        </authorList>
    </citation>
    <scope>NUCLEOTIDE SEQUENCE</scope>
    <source>
        <strain evidence="3">IMI 304802</strain>
    </source>
</reference>
<feature type="compositionally biased region" description="Polar residues" evidence="2">
    <location>
        <begin position="425"/>
        <end position="442"/>
    </location>
</feature>
<feature type="coiled-coil region" evidence="1">
    <location>
        <begin position="327"/>
        <end position="378"/>
    </location>
</feature>
<feature type="region of interest" description="Disordered" evidence="2">
    <location>
        <begin position="405"/>
        <end position="455"/>
    </location>
</feature>
<proteinExistence type="predicted"/>
<keyword evidence="4" id="KW-1185">Reference proteome</keyword>
<evidence type="ECO:0000313" key="4">
    <source>
        <dbReference type="Proteomes" id="UP001239213"/>
    </source>
</evidence>
<sequence>MRIHVTEECWKKWEPVVLELASEYEFPARSLLELNSILALYSGDGTTFRSVQPHWRFVIDTNRSGFSIVDVVSICVIARQEAGGKRDGWVISRSCDLHKNAAAAKVVANRDLAWYAVTSDGRSYQHCCPTECQGPYYAHQPTRNWDYTRLSIIQQSYAKDIVNLQEQLFKLKRTSAKRKRSVDEEDDPENLPVVKSLRKSIETLERKKAKYKSGKEAADTTMKEAESKFENAESKAREADIKISELQEEMELVKRTLEIKKTQLKQAKSDMRHEIGTREQTIADMKEQLEGRHTMENTKHNEGPASKIEDHRDPLMGMTATEVKAENAILQQVIKSQKSEIQRLESEAEKREDVLVEVDELRRRLSDQEHKLAERRLEVVHLQAAIKRRKLNQHQEGSPMQRIANHNQGGAHHTSVPLRPAPLDYQSTLSGMPSASVNNAHTSFGGAQPSSSQNRNAGYYANEYVHGRGNQDIKREHRRG</sequence>
<evidence type="ECO:0000313" key="3">
    <source>
        <dbReference type="EMBL" id="KAK1478501.1"/>
    </source>
</evidence>
<dbReference type="EMBL" id="MPDP01000124">
    <property type="protein sequence ID" value="KAK1478501.1"/>
    <property type="molecule type" value="Genomic_DNA"/>
</dbReference>
<protein>
    <submittedName>
        <fullName evidence="3">Uncharacterized protein</fullName>
    </submittedName>
</protein>
<dbReference type="Proteomes" id="UP001239213">
    <property type="component" value="Unassembled WGS sequence"/>
</dbReference>
<organism evidence="3 4">
    <name type="scientific">Colletotrichum cuscutae</name>
    <dbReference type="NCBI Taxonomy" id="1209917"/>
    <lineage>
        <taxon>Eukaryota</taxon>
        <taxon>Fungi</taxon>
        <taxon>Dikarya</taxon>
        <taxon>Ascomycota</taxon>
        <taxon>Pezizomycotina</taxon>
        <taxon>Sordariomycetes</taxon>
        <taxon>Hypocreomycetidae</taxon>
        <taxon>Glomerellales</taxon>
        <taxon>Glomerellaceae</taxon>
        <taxon>Colletotrichum</taxon>
        <taxon>Colletotrichum acutatum species complex</taxon>
    </lineage>
</organism>